<keyword evidence="11 14" id="KW-0819">tRNA processing</keyword>
<name>F7XK78_METZD</name>
<evidence type="ECO:0000256" key="5">
    <source>
        <dbReference type="ARBA" id="ARBA00012624"/>
    </source>
</evidence>
<evidence type="ECO:0000256" key="12">
    <source>
        <dbReference type="ARBA" id="ARBA00029826"/>
    </source>
</evidence>
<keyword evidence="7 14" id="KW-0963">Cytoplasm</keyword>
<evidence type="ECO:0000256" key="3">
    <source>
        <dbReference type="ARBA" id="ARBA00010324"/>
    </source>
</evidence>
<dbReference type="GeneID" id="10822287"/>
<gene>
    <name evidence="15" type="ordered locus">Mzhil_0676</name>
</gene>
<comment type="subunit">
    <text evidence="4 14">Homodimer.</text>
</comment>
<evidence type="ECO:0000256" key="2">
    <source>
        <dbReference type="ARBA" id="ARBA00004496"/>
    </source>
</evidence>
<dbReference type="Gene3D" id="3.40.1280.10">
    <property type="match status" value="1"/>
</dbReference>
<dbReference type="PANTHER" id="PTHR42197:SF1">
    <property type="entry name" value="TRNA (CYTIDINE(56)-2'-O)-METHYLTRANSFERASE"/>
    <property type="match status" value="1"/>
</dbReference>
<evidence type="ECO:0000256" key="8">
    <source>
        <dbReference type="ARBA" id="ARBA00022603"/>
    </source>
</evidence>
<dbReference type="GO" id="GO:0005737">
    <property type="term" value="C:cytoplasm"/>
    <property type="evidence" value="ECO:0007669"/>
    <property type="project" value="UniProtKB-SubCell"/>
</dbReference>
<dbReference type="STRING" id="679901.Mzhil_0676"/>
<comment type="function">
    <text evidence="1 14">Specifically catalyzes the AdoMet-dependent 2'-O-ribose methylation of cytidine at position 56 in tRNAs.</text>
</comment>
<protein>
    <recommendedName>
        <fullName evidence="6 14">tRNA (cytidine(56)-2'-O)-methyltransferase</fullName>
        <ecNumber evidence="5 14">2.1.1.206</ecNumber>
    </recommendedName>
    <alternativeName>
        <fullName evidence="12 14">tRNA ribose 2'-O-methyltransferase aTrm56</fullName>
    </alternativeName>
</protein>
<accession>F7XK78</accession>
<dbReference type="CDD" id="cd18083">
    <property type="entry name" value="aTrm56-like"/>
    <property type="match status" value="1"/>
</dbReference>
<dbReference type="EC" id="2.1.1.206" evidence="5 14"/>
<evidence type="ECO:0000256" key="4">
    <source>
        <dbReference type="ARBA" id="ARBA00011738"/>
    </source>
</evidence>
<evidence type="ECO:0000256" key="10">
    <source>
        <dbReference type="ARBA" id="ARBA00022691"/>
    </source>
</evidence>
<feature type="binding site" evidence="14">
    <location>
        <begin position="127"/>
        <end position="134"/>
    </location>
    <ligand>
        <name>S-adenosyl-L-methionine</name>
        <dbReference type="ChEBI" id="CHEBI:59789"/>
    </ligand>
</feature>
<evidence type="ECO:0000256" key="7">
    <source>
        <dbReference type="ARBA" id="ARBA00022490"/>
    </source>
</evidence>
<comment type="subcellular location">
    <subcellularLocation>
        <location evidence="2 14">Cytoplasm</location>
    </subcellularLocation>
</comment>
<dbReference type="NCBIfam" id="NF003048">
    <property type="entry name" value="PRK03958.1"/>
    <property type="match status" value="1"/>
</dbReference>
<dbReference type="PANTHER" id="PTHR42197">
    <property type="entry name" value="TRNA (CYTIDINE(56)-2'-O)-METHYLTRANSFERASE"/>
    <property type="match status" value="1"/>
</dbReference>
<evidence type="ECO:0000256" key="13">
    <source>
        <dbReference type="ARBA" id="ARBA00047792"/>
    </source>
</evidence>
<proteinExistence type="inferred from homology"/>
<dbReference type="GO" id="GO:0002128">
    <property type="term" value="P:tRNA nucleoside ribose methylation"/>
    <property type="evidence" value="ECO:0007669"/>
    <property type="project" value="UniProtKB-UniRule"/>
</dbReference>
<dbReference type="Proteomes" id="UP000006622">
    <property type="component" value="Chromosome"/>
</dbReference>
<dbReference type="InterPro" id="IPR029026">
    <property type="entry name" value="tRNA_m1G_MTases_N"/>
</dbReference>
<evidence type="ECO:0000256" key="1">
    <source>
        <dbReference type="ARBA" id="ARBA00003959"/>
    </source>
</evidence>
<dbReference type="HOGENOM" id="CLU_123709_0_0_2"/>
<evidence type="ECO:0000313" key="15">
    <source>
        <dbReference type="EMBL" id="AEH60543.1"/>
    </source>
</evidence>
<dbReference type="InterPro" id="IPR002845">
    <property type="entry name" value="tRNA_mtfrase_aTrm56"/>
</dbReference>
<evidence type="ECO:0000256" key="11">
    <source>
        <dbReference type="ARBA" id="ARBA00022694"/>
    </source>
</evidence>
<dbReference type="GO" id="GO:0106059">
    <property type="term" value="F:tRNA (cytidine(56)-2'-O)-methyltransferase activity"/>
    <property type="evidence" value="ECO:0007669"/>
    <property type="project" value="UniProtKB-EC"/>
</dbReference>
<keyword evidence="9 14" id="KW-0808">Transferase</keyword>
<evidence type="ECO:0000256" key="6">
    <source>
        <dbReference type="ARBA" id="ARBA00013709"/>
    </source>
</evidence>
<feature type="binding site" evidence="14">
    <location>
        <begin position="109"/>
        <end position="113"/>
    </location>
    <ligand>
        <name>S-adenosyl-L-methionine</name>
        <dbReference type="ChEBI" id="CHEBI:59789"/>
    </ligand>
</feature>
<reference evidence="15" key="1">
    <citation type="submission" date="2010-07" db="EMBL/GenBank/DDBJ databases">
        <title>The complete genome of Methanosalsum zhilinae DSM 4017.</title>
        <authorList>
            <consortium name="US DOE Joint Genome Institute (JGI-PGF)"/>
            <person name="Lucas S."/>
            <person name="Copeland A."/>
            <person name="Lapidus A."/>
            <person name="Glavina del Rio T."/>
            <person name="Dalin E."/>
            <person name="Tice H."/>
            <person name="Bruce D."/>
            <person name="Goodwin L."/>
            <person name="Pitluck S."/>
            <person name="Kyrpides N."/>
            <person name="Mavromatis K."/>
            <person name="Ovchinnikova G."/>
            <person name="Daligault H."/>
            <person name="Detter J.C."/>
            <person name="Han C."/>
            <person name="Tapia R."/>
            <person name="Larimer F."/>
            <person name="Land M."/>
            <person name="Hauser L."/>
            <person name="Markowitz V."/>
            <person name="Cheng J.-F."/>
            <person name="Hugenholtz P."/>
            <person name="Woyke T."/>
            <person name="Wu D."/>
            <person name="Spring S."/>
            <person name="Schueler E."/>
            <person name="Brambilla E."/>
            <person name="Klenk H.-P."/>
            <person name="Eisen J.A."/>
        </authorList>
    </citation>
    <scope>NUCLEOTIDE SEQUENCE</scope>
    <source>
        <strain evidence="15">DSM 4017</strain>
    </source>
</reference>
<dbReference type="PIRSF" id="PIRSF016123">
    <property type="entry name" value="UCP016123"/>
    <property type="match status" value="1"/>
</dbReference>
<comment type="catalytic activity">
    <reaction evidence="13 14">
        <text>cytidine(56) in tRNA + S-adenosyl-L-methionine = 2'-O-methylcytidine(56) in tRNA + S-adenosyl-L-homocysteine + H(+)</text>
        <dbReference type="Rhea" id="RHEA:42968"/>
        <dbReference type="Rhea" id="RHEA-COMP:10308"/>
        <dbReference type="Rhea" id="RHEA-COMP:10309"/>
        <dbReference type="ChEBI" id="CHEBI:15378"/>
        <dbReference type="ChEBI" id="CHEBI:57856"/>
        <dbReference type="ChEBI" id="CHEBI:59789"/>
        <dbReference type="ChEBI" id="CHEBI:74495"/>
        <dbReference type="ChEBI" id="CHEBI:82748"/>
        <dbReference type="EC" id="2.1.1.206"/>
    </reaction>
</comment>
<dbReference type="RefSeq" id="WP_013897982.1">
    <property type="nucleotide sequence ID" value="NC_015676.1"/>
</dbReference>
<comment type="similarity">
    <text evidence="3 14">Belongs to the aTrm56 family.</text>
</comment>
<dbReference type="EMBL" id="CP002101">
    <property type="protein sequence ID" value="AEH60543.1"/>
    <property type="molecule type" value="Genomic_DNA"/>
</dbReference>
<evidence type="ECO:0000256" key="14">
    <source>
        <dbReference type="HAMAP-Rule" id="MF_00077"/>
    </source>
</evidence>
<dbReference type="HAMAP" id="MF_00077">
    <property type="entry name" value="tRNA_methyltr_aTrm56"/>
    <property type="match status" value="1"/>
</dbReference>
<dbReference type="InterPro" id="IPR029028">
    <property type="entry name" value="Alpha/beta_knot_MTases"/>
</dbReference>
<dbReference type="KEGG" id="mzh:Mzhil_0676"/>
<feature type="binding site" evidence="14">
    <location>
        <position position="84"/>
    </location>
    <ligand>
        <name>S-adenosyl-L-methionine</name>
        <dbReference type="ChEBI" id="CHEBI:59789"/>
    </ligand>
</feature>
<dbReference type="Pfam" id="PF01994">
    <property type="entry name" value="Trm56"/>
    <property type="match status" value="1"/>
</dbReference>
<organism evidence="15 16">
    <name type="scientific">Methanosalsum zhilinae (strain DSM 4017 / NBRC 107636 / OCM 62 / WeN5)</name>
    <name type="common">Methanohalophilus zhilinae</name>
    <dbReference type="NCBI Taxonomy" id="679901"/>
    <lineage>
        <taxon>Archaea</taxon>
        <taxon>Methanobacteriati</taxon>
        <taxon>Methanobacteriota</taxon>
        <taxon>Stenosarchaea group</taxon>
        <taxon>Methanomicrobia</taxon>
        <taxon>Methanosarcinales</taxon>
        <taxon>Methanosarcinaceae</taxon>
        <taxon>Methanosalsum</taxon>
    </lineage>
</organism>
<dbReference type="OrthoDB" id="14397at2157"/>
<evidence type="ECO:0000313" key="16">
    <source>
        <dbReference type="Proteomes" id="UP000006622"/>
    </source>
</evidence>
<sequence length="179" mass="20327">MKRIIVMRLGHRPERDKRITTHVGLVARAFGSDGILLASNDPGIEKSIDDVTDRWGGGFFFRNNVNWKHEIKKWKKEGGYVCHLSMYGINLPDVVEEIKPCDKLMIVVGAEKVPPEIYEMADWNVAVGNQPHSEVAALAITLDRISDTDPLKKKFEDSRLEIMPMDRGKKVIENTDLDK</sequence>
<dbReference type="AlphaFoldDB" id="F7XK78"/>
<keyword evidence="16" id="KW-1185">Reference proteome</keyword>
<keyword evidence="10 14" id="KW-0949">S-adenosyl-L-methionine</keyword>
<evidence type="ECO:0000256" key="9">
    <source>
        <dbReference type="ARBA" id="ARBA00022679"/>
    </source>
</evidence>
<keyword evidence="8 14" id="KW-0489">Methyltransferase</keyword>
<dbReference type="SUPFAM" id="SSF75217">
    <property type="entry name" value="alpha/beta knot"/>
    <property type="match status" value="1"/>
</dbReference>